<evidence type="ECO:0000259" key="1">
    <source>
        <dbReference type="Pfam" id="PF12697"/>
    </source>
</evidence>
<dbReference type="InterPro" id="IPR050471">
    <property type="entry name" value="AB_hydrolase"/>
</dbReference>
<proteinExistence type="predicted"/>
<dbReference type="Pfam" id="PF12697">
    <property type="entry name" value="Abhydrolase_6"/>
    <property type="match status" value="1"/>
</dbReference>
<dbReference type="InterPro" id="IPR029058">
    <property type="entry name" value="AB_hydrolase_fold"/>
</dbReference>
<gene>
    <name evidence="2" type="ORF">Drose_18310</name>
</gene>
<dbReference type="InterPro" id="IPR000073">
    <property type="entry name" value="AB_hydrolase_1"/>
</dbReference>
<evidence type="ECO:0000313" key="2">
    <source>
        <dbReference type="EMBL" id="UWZ39983.1"/>
    </source>
</evidence>
<dbReference type="PANTHER" id="PTHR43433">
    <property type="entry name" value="HYDROLASE, ALPHA/BETA FOLD FAMILY PROTEIN"/>
    <property type="match status" value="1"/>
</dbReference>
<sequence>MPTVISADGTTIAYERTGDGPALVLVDGAMCHRAFGPMRPLAEHLKERFTVYTYDRRGRGESGDTLPFAVDREVEDIRALVAAAGGTACLYGMSSGAALVMAAAARGGGITRIALYEPPFVAEVDSADGDGGGSAKRYTEQLTEALAEGRKGDAVALFLSRVGMPPEQVAGFRASPGWAPLEAIGHTLAYDDAACNGGHVPIGIASSIRVPTLVLGGGASPQVLQDGARAAAEAIPGAVHRTLDGQTHDVAPAALAPVLAEFLLAGSQ</sequence>
<evidence type="ECO:0000313" key="3">
    <source>
        <dbReference type="Proteomes" id="UP001058271"/>
    </source>
</evidence>
<dbReference type="PANTHER" id="PTHR43433:SF5">
    <property type="entry name" value="AB HYDROLASE-1 DOMAIN-CONTAINING PROTEIN"/>
    <property type="match status" value="1"/>
</dbReference>
<dbReference type="SUPFAM" id="SSF53474">
    <property type="entry name" value="alpha/beta-Hydrolases"/>
    <property type="match status" value="1"/>
</dbReference>
<name>A0ABY5ZCX1_9ACTN</name>
<reference evidence="2" key="1">
    <citation type="submission" date="2021-04" db="EMBL/GenBank/DDBJ databases">
        <title>Biosynthetic gene clusters of Dactylosporangioum roseum.</title>
        <authorList>
            <person name="Hartkoorn R.C."/>
            <person name="Beaudoing E."/>
            <person name="Hot D."/>
            <person name="Moureu S."/>
        </authorList>
    </citation>
    <scope>NUCLEOTIDE SEQUENCE</scope>
    <source>
        <strain evidence="2">NRRL B-16295</strain>
    </source>
</reference>
<protein>
    <submittedName>
        <fullName evidence="2">Alpha/beta hydrolase</fullName>
    </submittedName>
</protein>
<feature type="domain" description="AB hydrolase-1" evidence="1">
    <location>
        <begin position="33"/>
        <end position="250"/>
    </location>
</feature>
<dbReference type="GO" id="GO:0016787">
    <property type="term" value="F:hydrolase activity"/>
    <property type="evidence" value="ECO:0007669"/>
    <property type="project" value="UniProtKB-KW"/>
</dbReference>
<dbReference type="Gene3D" id="3.40.50.1820">
    <property type="entry name" value="alpha/beta hydrolase"/>
    <property type="match status" value="1"/>
</dbReference>
<accession>A0ABY5ZCX1</accession>
<dbReference type="EMBL" id="CP073721">
    <property type="protein sequence ID" value="UWZ39983.1"/>
    <property type="molecule type" value="Genomic_DNA"/>
</dbReference>
<dbReference type="Proteomes" id="UP001058271">
    <property type="component" value="Chromosome"/>
</dbReference>
<keyword evidence="3" id="KW-1185">Reference proteome</keyword>
<organism evidence="2 3">
    <name type="scientific">Dactylosporangium roseum</name>
    <dbReference type="NCBI Taxonomy" id="47989"/>
    <lineage>
        <taxon>Bacteria</taxon>
        <taxon>Bacillati</taxon>
        <taxon>Actinomycetota</taxon>
        <taxon>Actinomycetes</taxon>
        <taxon>Micromonosporales</taxon>
        <taxon>Micromonosporaceae</taxon>
        <taxon>Dactylosporangium</taxon>
    </lineage>
</organism>
<dbReference type="RefSeq" id="WP_260729420.1">
    <property type="nucleotide sequence ID" value="NZ_BAAABS010000090.1"/>
</dbReference>
<keyword evidence="2" id="KW-0378">Hydrolase</keyword>